<dbReference type="AlphaFoldDB" id="A0A2A9NJR3"/>
<reference evidence="1 2" key="1">
    <citation type="submission" date="2014-02" db="EMBL/GenBank/DDBJ databases">
        <title>Transposable element dynamics among asymbiotic and ectomycorrhizal Amanita fungi.</title>
        <authorList>
            <consortium name="DOE Joint Genome Institute"/>
            <person name="Hess J."/>
            <person name="Skrede I."/>
            <person name="Wolfe B."/>
            <person name="LaButti K."/>
            <person name="Ohm R.A."/>
            <person name="Grigoriev I.V."/>
            <person name="Pringle A."/>
        </authorList>
    </citation>
    <scope>NUCLEOTIDE SEQUENCE [LARGE SCALE GENOMIC DNA]</scope>
    <source>
        <strain evidence="1 2">SKay4041</strain>
    </source>
</reference>
<name>A0A2A9NJR3_9AGAR</name>
<sequence length="123" mass="14111">MVSESQKLFKKKNCRCYSPGPVGPRWSLVVDDKDNAIRVKNLYLYTRDDWLLVSNYNAVKHSLGVHKMEPENVKDFNTWIKEHCDNDSCKAGELIEPDVYQGGYKNHVNITPSKLTHATKTKA</sequence>
<dbReference type="EMBL" id="KZ302059">
    <property type="protein sequence ID" value="PFH48531.1"/>
    <property type="molecule type" value="Genomic_DNA"/>
</dbReference>
<accession>A0A2A9NJR3</accession>
<feature type="non-terminal residue" evidence="1">
    <location>
        <position position="123"/>
    </location>
</feature>
<dbReference type="Proteomes" id="UP000242287">
    <property type="component" value="Unassembled WGS sequence"/>
</dbReference>
<evidence type="ECO:0000313" key="2">
    <source>
        <dbReference type="Proteomes" id="UP000242287"/>
    </source>
</evidence>
<protein>
    <submittedName>
        <fullName evidence="1">Uncharacterized protein</fullName>
    </submittedName>
</protein>
<keyword evidence="2" id="KW-1185">Reference proteome</keyword>
<gene>
    <name evidence="1" type="ORF">AMATHDRAFT_65196</name>
</gene>
<organism evidence="1 2">
    <name type="scientific">Amanita thiersii Skay4041</name>
    <dbReference type="NCBI Taxonomy" id="703135"/>
    <lineage>
        <taxon>Eukaryota</taxon>
        <taxon>Fungi</taxon>
        <taxon>Dikarya</taxon>
        <taxon>Basidiomycota</taxon>
        <taxon>Agaricomycotina</taxon>
        <taxon>Agaricomycetes</taxon>
        <taxon>Agaricomycetidae</taxon>
        <taxon>Agaricales</taxon>
        <taxon>Pluteineae</taxon>
        <taxon>Amanitaceae</taxon>
        <taxon>Amanita</taxon>
    </lineage>
</organism>
<proteinExistence type="predicted"/>
<evidence type="ECO:0000313" key="1">
    <source>
        <dbReference type="EMBL" id="PFH48531.1"/>
    </source>
</evidence>